<keyword evidence="3" id="KW-1185">Reference proteome</keyword>
<sequence>MVADFFLWLLNGTVIGLIYTCYFLSELTAYTQFFLFQIPPPLNTRRFFSTFVLHLRLYRFGVVTAKASGSRLPHLSLFLFKETDDAFSTASSTCVMLEPTIPSSMKSISQIKFFSLLISTCSTACTPSLVPIDADDTISLPPPPHMAFDCRSFMKTHRAKIDSPGVVDVPPVYRSSNKQDGGEVVRFVSTQFPQTSLRFSRVSMY</sequence>
<organism evidence="2 3">
    <name type="scientific">Lactuca virosa</name>
    <dbReference type="NCBI Taxonomy" id="75947"/>
    <lineage>
        <taxon>Eukaryota</taxon>
        <taxon>Viridiplantae</taxon>
        <taxon>Streptophyta</taxon>
        <taxon>Embryophyta</taxon>
        <taxon>Tracheophyta</taxon>
        <taxon>Spermatophyta</taxon>
        <taxon>Magnoliopsida</taxon>
        <taxon>eudicotyledons</taxon>
        <taxon>Gunneridae</taxon>
        <taxon>Pentapetalae</taxon>
        <taxon>asterids</taxon>
        <taxon>campanulids</taxon>
        <taxon>Asterales</taxon>
        <taxon>Asteraceae</taxon>
        <taxon>Cichorioideae</taxon>
        <taxon>Cichorieae</taxon>
        <taxon>Lactucinae</taxon>
        <taxon>Lactuca</taxon>
    </lineage>
</organism>
<evidence type="ECO:0000256" key="1">
    <source>
        <dbReference type="SAM" id="Phobius"/>
    </source>
</evidence>
<gene>
    <name evidence="2" type="ORF">LVIROSA_LOCUS6613</name>
</gene>
<accession>A0AAU9ME07</accession>
<evidence type="ECO:0000313" key="3">
    <source>
        <dbReference type="Proteomes" id="UP001157418"/>
    </source>
</evidence>
<name>A0AAU9ME07_9ASTR</name>
<dbReference type="Proteomes" id="UP001157418">
    <property type="component" value="Unassembled WGS sequence"/>
</dbReference>
<feature type="transmembrane region" description="Helical" evidence="1">
    <location>
        <begin position="6"/>
        <end position="25"/>
    </location>
</feature>
<keyword evidence="1" id="KW-1133">Transmembrane helix</keyword>
<dbReference type="AlphaFoldDB" id="A0AAU9ME07"/>
<keyword evidence="1" id="KW-0812">Transmembrane</keyword>
<reference evidence="2 3" key="1">
    <citation type="submission" date="2022-01" db="EMBL/GenBank/DDBJ databases">
        <authorList>
            <person name="Xiong W."/>
            <person name="Schranz E."/>
        </authorList>
    </citation>
    <scope>NUCLEOTIDE SEQUENCE [LARGE SCALE GENOMIC DNA]</scope>
</reference>
<keyword evidence="1" id="KW-0472">Membrane</keyword>
<proteinExistence type="predicted"/>
<comment type="caution">
    <text evidence="2">The sequence shown here is derived from an EMBL/GenBank/DDBJ whole genome shotgun (WGS) entry which is preliminary data.</text>
</comment>
<protein>
    <submittedName>
        <fullName evidence="2">Uncharacterized protein</fullName>
    </submittedName>
</protein>
<evidence type="ECO:0000313" key="2">
    <source>
        <dbReference type="EMBL" id="CAH1419053.1"/>
    </source>
</evidence>
<dbReference type="EMBL" id="CAKMRJ010000224">
    <property type="protein sequence ID" value="CAH1419053.1"/>
    <property type="molecule type" value="Genomic_DNA"/>
</dbReference>